<gene>
    <name evidence="2" type="ORF">K491DRAFT_612266</name>
</gene>
<dbReference type="Proteomes" id="UP000799324">
    <property type="component" value="Unassembled WGS sequence"/>
</dbReference>
<dbReference type="PANTHER" id="PTHR43991">
    <property type="entry name" value="WD REPEAT PROTEIN (AFU_ORTHOLOGUE AFUA_8G05640)-RELATED"/>
    <property type="match status" value="1"/>
</dbReference>
<dbReference type="Gene3D" id="2.130.10.10">
    <property type="entry name" value="YVTN repeat-like/Quinoprotein amine dehydrogenase"/>
    <property type="match status" value="1"/>
</dbReference>
<evidence type="ECO:0000256" key="1">
    <source>
        <dbReference type="SAM" id="MobiDB-lite"/>
    </source>
</evidence>
<dbReference type="InterPro" id="IPR015943">
    <property type="entry name" value="WD40/YVTN_repeat-like_dom_sf"/>
</dbReference>
<accession>A0A6A6SM68</accession>
<dbReference type="EMBL" id="MU004526">
    <property type="protein sequence ID" value="KAF2648700.1"/>
    <property type="molecule type" value="Genomic_DNA"/>
</dbReference>
<evidence type="ECO:0008006" key="4">
    <source>
        <dbReference type="Google" id="ProtNLM"/>
    </source>
</evidence>
<dbReference type="SUPFAM" id="SSF50978">
    <property type="entry name" value="WD40 repeat-like"/>
    <property type="match status" value="1"/>
</dbReference>
<reference evidence="2" key="1">
    <citation type="journal article" date="2020" name="Stud. Mycol.">
        <title>101 Dothideomycetes genomes: a test case for predicting lifestyles and emergence of pathogens.</title>
        <authorList>
            <person name="Haridas S."/>
            <person name="Albert R."/>
            <person name="Binder M."/>
            <person name="Bloem J."/>
            <person name="Labutti K."/>
            <person name="Salamov A."/>
            <person name="Andreopoulos B."/>
            <person name="Baker S."/>
            <person name="Barry K."/>
            <person name="Bills G."/>
            <person name="Bluhm B."/>
            <person name="Cannon C."/>
            <person name="Castanera R."/>
            <person name="Culley D."/>
            <person name="Daum C."/>
            <person name="Ezra D."/>
            <person name="Gonzalez J."/>
            <person name="Henrissat B."/>
            <person name="Kuo A."/>
            <person name="Liang C."/>
            <person name="Lipzen A."/>
            <person name="Lutzoni F."/>
            <person name="Magnuson J."/>
            <person name="Mondo S."/>
            <person name="Nolan M."/>
            <person name="Ohm R."/>
            <person name="Pangilinan J."/>
            <person name="Park H.-J."/>
            <person name="Ramirez L."/>
            <person name="Alfaro M."/>
            <person name="Sun H."/>
            <person name="Tritt A."/>
            <person name="Yoshinaga Y."/>
            <person name="Zwiers L.-H."/>
            <person name="Turgeon B."/>
            <person name="Goodwin S."/>
            <person name="Spatafora J."/>
            <person name="Crous P."/>
            <person name="Grigoriev I."/>
        </authorList>
    </citation>
    <scope>NUCLEOTIDE SEQUENCE</scope>
    <source>
        <strain evidence="2">CBS 122681</strain>
    </source>
</reference>
<dbReference type="InterPro" id="IPR001680">
    <property type="entry name" value="WD40_rpt"/>
</dbReference>
<feature type="compositionally biased region" description="Polar residues" evidence="1">
    <location>
        <begin position="21"/>
        <end position="35"/>
    </location>
</feature>
<proteinExistence type="predicted"/>
<name>A0A6A6SM68_9PLEO</name>
<feature type="region of interest" description="Disordered" evidence="1">
    <location>
        <begin position="1"/>
        <end position="91"/>
    </location>
</feature>
<dbReference type="SMART" id="SM00320">
    <property type="entry name" value="WD40"/>
    <property type="match status" value="1"/>
</dbReference>
<evidence type="ECO:0000313" key="3">
    <source>
        <dbReference type="Proteomes" id="UP000799324"/>
    </source>
</evidence>
<sequence length="657" mass="72460">MTSPTASPSPGSPLSEELLSTAQSSPLSNAQTSPLSPHDLSAAAILATLSESRPPTSHGEHDDEDLEDDDIDGGIALGDPQEYSALPAAGSLPHTPPATWLIPAQINDAWQTPGPGNMEVVQFPLDPHAAALETLSMAQPNPIQIPLHEDVTSWSQSAMTPVYTPNGEPDWDSDPYASITSNEQYLNLLNRDQFLPVTLYYKHFIASDDMELEDLSTPPVIMREDLQGDACDMQGICWDLLNATRETVRRKRANYQESHLTPALKRLRKTSTPNTENYFAFKRMNTRHQASVVHFQLRNLIAVTSRNDIFYADRDAVLRTDASGATPCAVLDLTKEMTEAGNFQITTLAAANDVVIAGGFEGEYALTSLSNTFGTPKTVGRIPIKPRDGRTHITNHLHIFSSRHNYTPQAILSSNDNRLRILDCHTNTLTHTFDFPQAVNCSATSPDSRLRVVVGDFRDTYITNAETGQIVETFDRAHADDAFACDWADDGIHVATAAQDSTINIYDARYWKGPLTTIYSELSIPRTLRFSPVGGGPRVLVAAEADDYLNIINAQTFESKQVFDYFGRLGGVSMTPDGSSLFLATSEPHFGGIMEFERCGWGESKIVDKEVKTVSWSETVMSDWTDVDNMDRDSNRRLVTGWHERQRRGLDLAGLVV</sequence>
<dbReference type="InterPro" id="IPR036322">
    <property type="entry name" value="WD40_repeat_dom_sf"/>
</dbReference>
<protein>
    <recommendedName>
        <fullName evidence="4">WD40 repeat-like protein</fullName>
    </recommendedName>
</protein>
<feature type="compositionally biased region" description="Low complexity" evidence="1">
    <location>
        <begin position="1"/>
        <end position="20"/>
    </location>
</feature>
<organism evidence="2 3">
    <name type="scientific">Lophiostoma macrostomum CBS 122681</name>
    <dbReference type="NCBI Taxonomy" id="1314788"/>
    <lineage>
        <taxon>Eukaryota</taxon>
        <taxon>Fungi</taxon>
        <taxon>Dikarya</taxon>
        <taxon>Ascomycota</taxon>
        <taxon>Pezizomycotina</taxon>
        <taxon>Dothideomycetes</taxon>
        <taxon>Pleosporomycetidae</taxon>
        <taxon>Pleosporales</taxon>
        <taxon>Lophiostomataceae</taxon>
        <taxon>Lophiostoma</taxon>
    </lineage>
</organism>
<dbReference type="PANTHER" id="PTHR43991:SF12">
    <property type="entry name" value="WD REPEAT PROTEIN (AFU_ORTHOLOGUE AFUA_8G05640)"/>
    <property type="match status" value="1"/>
</dbReference>
<evidence type="ECO:0000313" key="2">
    <source>
        <dbReference type="EMBL" id="KAF2648700.1"/>
    </source>
</evidence>
<dbReference type="AlphaFoldDB" id="A0A6A6SM68"/>
<keyword evidence="3" id="KW-1185">Reference proteome</keyword>
<dbReference type="OrthoDB" id="20669at2759"/>
<feature type="compositionally biased region" description="Acidic residues" evidence="1">
    <location>
        <begin position="62"/>
        <end position="72"/>
    </location>
</feature>